<keyword evidence="6 10" id="KW-0808">Transferase</keyword>
<evidence type="ECO:0000256" key="1">
    <source>
        <dbReference type="ARBA" id="ARBA00004496"/>
    </source>
</evidence>
<keyword evidence="14" id="KW-1185">Reference proteome</keyword>
<evidence type="ECO:0000256" key="9">
    <source>
        <dbReference type="ARBA" id="ARBA00047944"/>
    </source>
</evidence>
<dbReference type="GO" id="GO:0005737">
    <property type="term" value="C:cytoplasm"/>
    <property type="evidence" value="ECO:0007669"/>
    <property type="project" value="UniProtKB-SubCell"/>
</dbReference>
<dbReference type="InterPro" id="IPR006700">
    <property type="entry name" value="RsmE"/>
</dbReference>
<keyword evidence="3 10" id="KW-0963">Cytoplasm</keyword>
<comment type="similarity">
    <text evidence="2 10">Belongs to the RNA methyltransferase RsmE family.</text>
</comment>
<dbReference type="InterPro" id="IPR029026">
    <property type="entry name" value="tRNA_m1G_MTases_N"/>
</dbReference>
<gene>
    <name evidence="13" type="ORF">Cflav_PD1688</name>
</gene>
<keyword evidence="4 10" id="KW-0698">rRNA processing</keyword>
<dbReference type="InterPro" id="IPR046887">
    <property type="entry name" value="RsmE_PUA-like"/>
</dbReference>
<dbReference type="GO" id="GO:0070475">
    <property type="term" value="P:rRNA base methylation"/>
    <property type="evidence" value="ECO:0007669"/>
    <property type="project" value="TreeGrafter"/>
</dbReference>
<comment type="catalytic activity">
    <reaction evidence="9 10">
        <text>uridine(1498) in 16S rRNA + S-adenosyl-L-methionine = N(3)-methyluridine(1498) in 16S rRNA + S-adenosyl-L-homocysteine + H(+)</text>
        <dbReference type="Rhea" id="RHEA:42920"/>
        <dbReference type="Rhea" id="RHEA-COMP:10283"/>
        <dbReference type="Rhea" id="RHEA-COMP:10284"/>
        <dbReference type="ChEBI" id="CHEBI:15378"/>
        <dbReference type="ChEBI" id="CHEBI:57856"/>
        <dbReference type="ChEBI" id="CHEBI:59789"/>
        <dbReference type="ChEBI" id="CHEBI:65315"/>
        <dbReference type="ChEBI" id="CHEBI:74502"/>
        <dbReference type="EC" id="2.1.1.193"/>
    </reaction>
</comment>
<evidence type="ECO:0000313" key="13">
    <source>
        <dbReference type="EMBL" id="EEF58855.1"/>
    </source>
</evidence>
<sequence>MHRFYLPPEECKENTLILTDREAHHALQVLRLREGEKLVVLDGAGQEILCEAQKAEKDQLKLKVLQRNFQPQLPYQITLFQAIPKGKIIETIIQKATELGAFRIVPLLSDRVVTQLDDEGAASKVEKWKQTAIEAIKQCGSPWLPQVDAPVSPKDYLARGEKFELPLIGSLQNDCRHPREYFKTFHNERKRLPKTVSIWIGPEGDFTPAEMNLIKSAGVLPITLGKLVLRSETAAIYSLSVLNYELQSNYA</sequence>
<evidence type="ECO:0000313" key="14">
    <source>
        <dbReference type="Proteomes" id="UP000003688"/>
    </source>
</evidence>
<reference evidence="13 14" key="1">
    <citation type="journal article" date="2011" name="J. Bacteriol.">
        <title>Genome sequence of 'Pedosphaera parvula' Ellin514, an aerobic Verrucomicrobial isolate from pasture soil.</title>
        <authorList>
            <person name="Kant R."/>
            <person name="van Passel M.W."/>
            <person name="Sangwan P."/>
            <person name="Palva A."/>
            <person name="Lucas S."/>
            <person name="Copeland A."/>
            <person name="Lapidus A."/>
            <person name="Glavina Del Rio T."/>
            <person name="Dalin E."/>
            <person name="Tice H."/>
            <person name="Bruce D."/>
            <person name="Goodwin L."/>
            <person name="Pitluck S."/>
            <person name="Chertkov O."/>
            <person name="Larimer F.W."/>
            <person name="Land M.L."/>
            <person name="Hauser L."/>
            <person name="Brettin T.S."/>
            <person name="Detter J.C."/>
            <person name="Han S."/>
            <person name="de Vos W.M."/>
            <person name="Janssen P.H."/>
            <person name="Smidt H."/>
        </authorList>
    </citation>
    <scope>NUCLEOTIDE SEQUENCE [LARGE SCALE GENOMIC DNA]</scope>
    <source>
        <strain evidence="13 14">Ellin514</strain>
    </source>
</reference>
<evidence type="ECO:0000256" key="7">
    <source>
        <dbReference type="ARBA" id="ARBA00022691"/>
    </source>
</evidence>
<dbReference type="NCBIfam" id="TIGR00046">
    <property type="entry name" value="RsmE family RNA methyltransferase"/>
    <property type="match status" value="1"/>
</dbReference>
<dbReference type="RefSeq" id="WP_007417119.1">
    <property type="nucleotide sequence ID" value="NZ_ABOX02000036.1"/>
</dbReference>
<dbReference type="Gene3D" id="3.40.1280.10">
    <property type="match status" value="1"/>
</dbReference>
<comment type="subcellular location">
    <subcellularLocation>
        <location evidence="1 10">Cytoplasm</location>
    </subcellularLocation>
</comment>
<dbReference type="AlphaFoldDB" id="B9XMT0"/>
<organism evidence="13 14">
    <name type="scientific">Pedosphaera parvula (strain Ellin514)</name>
    <dbReference type="NCBI Taxonomy" id="320771"/>
    <lineage>
        <taxon>Bacteria</taxon>
        <taxon>Pseudomonadati</taxon>
        <taxon>Verrucomicrobiota</taxon>
        <taxon>Pedosphaerae</taxon>
        <taxon>Pedosphaerales</taxon>
        <taxon>Pedosphaeraceae</taxon>
        <taxon>Pedosphaera</taxon>
    </lineage>
</organism>
<evidence type="ECO:0000256" key="4">
    <source>
        <dbReference type="ARBA" id="ARBA00022552"/>
    </source>
</evidence>
<dbReference type="EC" id="2.1.1.193" evidence="10"/>
<feature type="domain" description="Ribosomal RNA small subunit methyltransferase E methyltransferase" evidence="11">
    <location>
        <begin position="72"/>
        <end position="242"/>
    </location>
</feature>
<evidence type="ECO:0000256" key="6">
    <source>
        <dbReference type="ARBA" id="ARBA00022679"/>
    </source>
</evidence>
<evidence type="ECO:0000256" key="5">
    <source>
        <dbReference type="ARBA" id="ARBA00022603"/>
    </source>
</evidence>
<dbReference type="PANTHER" id="PTHR30027:SF3">
    <property type="entry name" value="16S RRNA (URACIL(1498)-N(3))-METHYLTRANSFERASE"/>
    <property type="match status" value="1"/>
</dbReference>
<evidence type="ECO:0000256" key="2">
    <source>
        <dbReference type="ARBA" id="ARBA00005528"/>
    </source>
</evidence>
<comment type="caution">
    <text evidence="13">The sequence shown here is derived from an EMBL/GenBank/DDBJ whole genome shotgun (WGS) entry which is preliminary data.</text>
</comment>
<dbReference type="SUPFAM" id="SSF75217">
    <property type="entry name" value="alpha/beta knot"/>
    <property type="match status" value="1"/>
</dbReference>
<dbReference type="Pfam" id="PF20260">
    <property type="entry name" value="PUA_4"/>
    <property type="match status" value="1"/>
</dbReference>
<dbReference type="Pfam" id="PF04452">
    <property type="entry name" value="Methyltrans_RNA"/>
    <property type="match status" value="1"/>
</dbReference>
<evidence type="ECO:0000259" key="12">
    <source>
        <dbReference type="Pfam" id="PF20260"/>
    </source>
</evidence>
<comment type="function">
    <text evidence="8 10">Specifically methylates the N3 position of the uracil ring of uridine 1498 (m3U1498) in 16S rRNA. Acts on the fully assembled 30S ribosomal subunit.</text>
</comment>
<protein>
    <recommendedName>
        <fullName evidence="10">Ribosomal RNA small subunit methyltransferase E</fullName>
        <ecNumber evidence="10">2.1.1.193</ecNumber>
    </recommendedName>
</protein>
<name>B9XMT0_PEDPL</name>
<dbReference type="Proteomes" id="UP000003688">
    <property type="component" value="Unassembled WGS sequence"/>
</dbReference>
<keyword evidence="7 10" id="KW-0949">S-adenosyl-L-methionine</keyword>
<dbReference type="InterPro" id="IPR029028">
    <property type="entry name" value="Alpha/beta_knot_MTases"/>
</dbReference>
<dbReference type="OrthoDB" id="9815641at2"/>
<dbReference type="PIRSF" id="PIRSF015601">
    <property type="entry name" value="MTase_slr0722"/>
    <property type="match status" value="1"/>
</dbReference>
<evidence type="ECO:0000256" key="8">
    <source>
        <dbReference type="ARBA" id="ARBA00025699"/>
    </source>
</evidence>
<evidence type="ECO:0000256" key="3">
    <source>
        <dbReference type="ARBA" id="ARBA00022490"/>
    </source>
</evidence>
<dbReference type="STRING" id="320771.Cflav_PD1688"/>
<evidence type="ECO:0000256" key="10">
    <source>
        <dbReference type="PIRNR" id="PIRNR015601"/>
    </source>
</evidence>
<dbReference type="GO" id="GO:0070042">
    <property type="term" value="F:rRNA (uridine-N3-)-methyltransferase activity"/>
    <property type="evidence" value="ECO:0007669"/>
    <property type="project" value="TreeGrafter"/>
</dbReference>
<dbReference type="CDD" id="cd18084">
    <property type="entry name" value="RsmE-like"/>
    <property type="match status" value="1"/>
</dbReference>
<dbReference type="InterPro" id="IPR046886">
    <property type="entry name" value="RsmE_MTase_dom"/>
</dbReference>
<dbReference type="EMBL" id="ABOX02000036">
    <property type="protein sequence ID" value="EEF58855.1"/>
    <property type="molecule type" value="Genomic_DNA"/>
</dbReference>
<keyword evidence="5 10" id="KW-0489">Methyltransferase</keyword>
<dbReference type="PANTHER" id="PTHR30027">
    <property type="entry name" value="RIBOSOMAL RNA SMALL SUBUNIT METHYLTRANSFERASE E"/>
    <property type="match status" value="1"/>
</dbReference>
<dbReference type="InterPro" id="IPR015947">
    <property type="entry name" value="PUA-like_sf"/>
</dbReference>
<accession>B9XMT0</accession>
<evidence type="ECO:0000259" key="11">
    <source>
        <dbReference type="Pfam" id="PF04452"/>
    </source>
</evidence>
<proteinExistence type="inferred from homology"/>
<dbReference type="SUPFAM" id="SSF88697">
    <property type="entry name" value="PUA domain-like"/>
    <property type="match status" value="1"/>
</dbReference>
<feature type="domain" description="Ribosomal RNA small subunit methyltransferase E PUA-like" evidence="12">
    <location>
        <begin position="18"/>
        <end position="65"/>
    </location>
</feature>